<dbReference type="InterPro" id="IPR029028">
    <property type="entry name" value="Alpha/beta_knot_MTases"/>
</dbReference>
<keyword evidence="11 15" id="KW-0819">tRNA processing</keyword>
<feature type="binding site" evidence="15 16">
    <location>
        <position position="121"/>
    </location>
    <ligand>
        <name>S-adenosyl-L-methionine</name>
        <dbReference type="ChEBI" id="CHEBI:59789"/>
    </ligand>
</feature>
<evidence type="ECO:0000256" key="11">
    <source>
        <dbReference type="ARBA" id="ARBA00022694"/>
    </source>
</evidence>
<reference evidence="19 20" key="1">
    <citation type="submission" date="2018-12" db="EMBL/GenBank/DDBJ databases">
        <authorList>
            <person name="Chong R.A."/>
        </authorList>
    </citation>
    <scope>NUCLEOTIDE SEQUENCE [LARGE SCALE GENOMIC DNA]</scope>
    <source>
        <strain evidence="19 20">Hta</strain>
    </source>
</reference>
<evidence type="ECO:0000313" key="19">
    <source>
        <dbReference type="EMBL" id="QCI21687.1"/>
    </source>
</evidence>
<dbReference type="PANTHER" id="PTHR46417:SF1">
    <property type="entry name" value="TRNA (GUANINE-N(1)-)-METHYLTRANSFERASE"/>
    <property type="match status" value="1"/>
</dbReference>
<evidence type="ECO:0000256" key="15">
    <source>
        <dbReference type="HAMAP-Rule" id="MF_00605"/>
    </source>
</evidence>
<dbReference type="FunFam" id="3.40.1280.10:FF:000001">
    <property type="entry name" value="tRNA (guanine-N(1)-)-methyltransferase"/>
    <property type="match status" value="1"/>
</dbReference>
<keyword evidence="7 15" id="KW-0963">Cytoplasm</keyword>
<evidence type="ECO:0000256" key="13">
    <source>
        <dbReference type="ARBA" id="ARBA00033392"/>
    </source>
</evidence>
<keyword evidence="8 15" id="KW-0489">Methyltransferase</keyword>
<evidence type="ECO:0000256" key="4">
    <source>
        <dbReference type="ARBA" id="ARBA00011738"/>
    </source>
</evidence>
<dbReference type="CDD" id="cd18080">
    <property type="entry name" value="TrmD-like"/>
    <property type="match status" value="1"/>
</dbReference>
<dbReference type="Proteomes" id="UP000298773">
    <property type="component" value="Chromosome"/>
</dbReference>
<comment type="subunit">
    <text evidence="4 15 17">Homodimer.</text>
</comment>
<accession>A0A4D6XZG0</accession>
<feature type="domain" description="tRNA methyltransferase TRMD/TRM10-type" evidence="18">
    <location>
        <begin position="11"/>
        <end position="233"/>
    </location>
</feature>
<name>A0A4D6XZG0_9GAMM</name>
<reference evidence="19 20" key="2">
    <citation type="submission" date="2019-05" db="EMBL/GenBank/DDBJ databases">
        <title>Genome evolution of the obligate endosymbiont Buchnera aphidicola.</title>
        <authorList>
            <person name="Moran N.A."/>
        </authorList>
    </citation>
    <scope>NUCLEOTIDE SEQUENCE [LARGE SCALE GENOMIC DNA]</scope>
    <source>
        <strain evidence="19 20">Hta</strain>
    </source>
</reference>
<keyword evidence="9 15" id="KW-0808">Transferase</keyword>
<dbReference type="NCBIfam" id="NF000648">
    <property type="entry name" value="PRK00026.1"/>
    <property type="match status" value="1"/>
</dbReference>
<evidence type="ECO:0000256" key="3">
    <source>
        <dbReference type="ARBA" id="ARBA00007630"/>
    </source>
</evidence>
<dbReference type="RefSeq" id="WP_158356657.1">
    <property type="nucleotide sequence ID" value="NZ_CP034873.1"/>
</dbReference>
<dbReference type="InterPro" id="IPR002649">
    <property type="entry name" value="tRNA_m1G_MeTrfase_TrmD"/>
</dbReference>
<evidence type="ECO:0000256" key="9">
    <source>
        <dbReference type="ARBA" id="ARBA00022679"/>
    </source>
</evidence>
<comment type="similarity">
    <text evidence="3 15 17">Belongs to the RNA methyltransferase TrmD family.</text>
</comment>
<dbReference type="Pfam" id="PF01746">
    <property type="entry name" value="tRNA_m1G_MT"/>
    <property type="match status" value="1"/>
</dbReference>
<organism evidence="19 20">
    <name type="scientific">Buchnera aphidicola</name>
    <name type="common">Hyadaphis tataricae</name>
    <dbReference type="NCBI Taxonomy" id="1241859"/>
    <lineage>
        <taxon>Bacteria</taxon>
        <taxon>Pseudomonadati</taxon>
        <taxon>Pseudomonadota</taxon>
        <taxon>Gammaproteobacteria</taxon>
        <taxon>Enterobacterales</taxon>
        <taxon>Erwiniaceae</taxon>
        <taxon>Buchnera</taxon>
    </lineage>
</organism>
<dbReference type="GO" id="GO:0005829">
    <property type="term" value="C:cytosol"/>
    <property type="evidence" value="ECO:0007669"/>
    <property type="project" value="TreeGrafter"/>
</dbReference>
<evidence type="ECO:0000259" key="18">
    <source>
        <dbReference type="Pfam" id="PF01746"/>
    </source>
</evidence>
<dbReference type="Gene3D" id="1.10.1270.20">
    <property type="entry name" value="tRNA(m1g37)methyltransferase, domain 2"/>
    <property type="match status" value="1"/>
</dbReference>
<dbReference type="EMBL" id="CP034873">
    <property type="protein sequence ID" value="QCI21687.1"/>
    <property type="molecule type" value="Genomic_DNA"/>
</dbReference>
<comment type="subcellular location">
    <subcellularLocation>
        <location evidence="2 15 17">Cytoplasm</location>
    </subcellularLocation>
</comment>
<dbReference type="InterPro" id="IPR016009">
    <property type="entry name" value="tRNA_MeTrfase_TRMD/TRM10"/>
</dbReference>
<evidence type="ECO:0000256" key="2">
    <source>
        <dbReference type="ARBA" id="ARBA00004496"/>
    </source>
</evidence>
<proteinExistence type="inferred from homology"/>
<dbReference type="EC" id="2.1.1.228" evidence="5 15"/>
<comment type="catalytic activity">
    <reaction evidence="14 15 17">
        <text>guanosine(37) in tRNA + S-adenosyl-L-methionine = N(1)-methylguanosine(37) in tRNA + S-adenosyl-L-homocysteine + H(+)</text>
        <dbReference type="Rhea" id="RHEA:36899"/>
        <dbReference type="Rhea" id="RHEA-COMP:10145"/>
        <dbReference type="Rhea" id="RHEA-COMP:10147"/>
        <dbReference type="ChEBI" id="CHEBI:15378"/>
        <dbReference type="ChEBI" id="CHEBI:57856"/>
        <dbReference type="ChEBI" id="CHEBI:59789"/>
        <dbReference type="ChEBI" id="CHEBI:73542"/>
        <dbReference type="ChEBI" id="CHEBI:74269"/>
        <dbReference type="EC" id="2.1.1.228"/>
    </reaction>
</comment>
<dbReference type="NCBIfam" id="TIGR00088">
    <property type="entry name" value="trmD"/>
    <property type="match status" value="1"/>
</dbReference>
<dbReference type="GO" id="GO:0052906">
    <property type="term" value="F:tRNA (guanine(37)-N1)-methyltransferase activity"/>
    <property type="evidence" value="ECO:0007669"/>
    <property type="project" value="UniProtKB-UniRule"/>
</dbReference>
<evidence type="ECO:0000256" key="14">
    <source>
        <dbReference type="ARBA" id="ARBA00047783"/>
    </source>
</evidence>
<dbReference type="OrthoDB" id="9807416at2"/>
<evidence type="ECO:0000256" key="5">
    <source>
        <dbReference type="ARBA" id="ARBA00012807"/>
    </source>
</evidence>
<evidence type="ECO:0000256" key="7">
    <source>
        <dbReference type="ARBA" id="ARBA00022490"/>
    </source>
</evidence>
<evidence type="ECO:0000256" key="17">
    <source>
        <dbReference type="RuleBase" id="RU003464"/>
    </source>
</evidence>
<dbReference type="InterPro" id="IPR023148">
    <property type="entry name" value="tRNA_m1G_MeTrfase_C_sf"/>
</dbReference>
<dbReference type="InterPro" id="IPR029026">
    <property type="entry name" value="tRNA_m1G_MTases_N"/>
</dbReference>
<gene>
    <name evidence="15 19" type="primary">trmD</name>
    <name evidence="19" type="ORF">D9V69_01970</name>
</gene>
<dbReference type="FunFam" id="1.10.1270.20:FF:000001">
    <property type="entry name" value="tRNA (guanine-N(1)-)-methyltransferase"/>
    <property type="match status" value="1"/>
</dbReference>
<dbReference type="GO" id="GO:0002939">
    <property type="term" value="P:tRNA N1-guanine methylation"/>
    <property type="evidence" value="ECO:0007669"/>
    <property type="project" value="TreeGrafter"/>
</dbReference>
<dbReference type="Gene3D" id="3.40.1280.10">
    <property type="match status" value="1"/>
</dbReference>
<feature type="binding site" evidence="15 16">
    <location>
        <begin position="141"/>
        <end position="146"/>
    </location>
    <ligand>
        <name>S-adenosyl-L-methionine</name>
        <dbReference type="ChEBI" id="CHEBI:59789"/>
    </ligand>
</feature>
<dbReference type="PIRSF" id="PIRSF000386">
    <property type="entry name" value="tRNA_mtase"/>
    <property type="match status" value="1"/>
</dbReference>
<evidence type="ECO:0000256" key="1">
    <source>
        <dbReference type="ARBA" id="ARBA00002634"/>
    </source>
</evidence>
<dbReference type="HAMAP" id="MF_00605">
    <property type="entry name" value="TrmD"/>
    <property type="match status" value="1"/>
</dbReference>
<dbReference type="PANTHER" id="PTHR46417">
    <property type="entry name" value="TRNA (GUANINE-N(1)-)-METHYLTRANSFERASE"/>
    <property type="match status" value="1"/>
</dbReference>
<sequence length="252" mass="29475">MKTQYDHTLIWFKIITIFPEMFNALINYGVTKKAIKSNIIHLDLINPRNFSKNKYKSVDDRPYGGGPGMLMTVEPLYLAIQYAKSLLKNATVIYLSPQGKIFKQKHIPKFIKKKKIIFLCGRYEGIDQRLMDHEINEEWSIGDYILTGGELAAMTMIDSISRLIPGVIKKKESIKEETFSNHLFDYPNYTRPRTIYNMSVPKILLSGDHNKIRLWRLKQSLVKTWMKRPDLLKNTLTKEEKNLLDEFKKNKS</sequence>
<dbReference type="SUPFAM" id="SSF75217">
    <property type="entry name" value="alpha/beta knot"/>
    <property type="match status" value="1"/>
</dbReference>
<comment type="function">
    <text evidence="1 15 17">Specifically methylates guanosine-37 in various tRNAs.</text>
</comment>
<evidence type="ECO:0000313" key="20">
    <source>
        <dbReference type="Proteomes" id="UP000298773"/>
    </source>
</evidence>
<dbReference type="AlphaFoldDB" id="A0A4D6XZG0"/>
<evidence type="ECO:0000256" key="16">
    <source>
        <dbReference type="PIRSR" id="PIRSR000386-1"/>
    </source>
</evidence>
<evidence type="ECO:0000256" key="10">
    <source>
        <dbReference type="ARBA" id="ARBA00022691"/>
    </source>
</evidence>
<protein>
    <recommendedName>
        <fullName evidence="6 15">tRNA (guanine-N(1)-)-methyltransferase</fullName>
        <ecNumber evidence="5 15">2.1.1.228</ecNumber>
    </recommendedName>
    <alternativeName>
        <fullName evidence="12 15">M1G-methyltransferase</fullName>
    </alternativeName>
    <alternativeName>
        <fullName evidence="13 15">tRNA [GM37] methyltransferase</fullName>
    </alternativeName>
</protein>
<evidence type="ECO:0000256" key="8">
    <source>
        <dbReference type="ARBA" id="ARBA00022603"/>
    </source>
</evidence>
<keyword evidence="10 15" id="KW-0949">S-adenosyl-L-methionine</keyword>
<evidence type="ECO:0000256" key="12">
    <source>
        <dbReference type="ARBA" id="ARBA00029736"/>
    </source>
</evidence>
<evidence type="ECO:0000256" key="6">
    <source>
        <dbReference type="ARBA" id="ARBA00014679"/>
    </source>
</evidence>